<accession>A0ABU6L3I7</accession>
<dbReference type="PANTHER" id="PTHR43537">
    <property type="entry name" value="TRANSCRIPTIONAL REGULATOR, GNTR FAMILY"/>
    <property type="match status" value="1"/>
</dbReference>
<keyword evidence="2" id="KW-0238">DNA-binding</keyword>
<dbReference type="EMBL" id="JAYXUG010000002">
    <property type="protein sequence ID" value="MEC6831082.1"/>
    <property type="molecule type" value="Genomic_DNA"/>
</dbReference>
<dbReference type="RefSeq" id="WP_065194137.1">
    <property type="nucleotide sequence ID" value="NZ_JAYXUF010000007.1"/>
</dbReference>
<organism evidence="5 6">
    <name type="scientific">Photobacterium toruni</name>
    <dbReference type="NCBI Taxonomy" id="1935446"/>
    <lineage>
        <taxon>Bacteria</taxon>
        <taxon>Pseudomonadati</taxon>
        <taxon>Pseudomonadota</taxon>
        <taxon>Gammaproteobacteria</taxon>
        <taxon>Vibrionales</taxon>
        <taxon>Vibrionaceae</taxon>
        <taxon>Photobacterium</taxon>
    </lineage>
</organism>
<comment type="caution">
    <text evidence="5">The sequence shown here is derived from an EMBL/GenBank/DDBJ whole genome shotgun (WGS) entry which is preliminary data.</text>
</comment>
<dbReference type="PRINTS" id="PR00035">
    <property type="entry name" value="HTHGNTR"/>
</dbReference>
<dbReference type="SUPFAM" id="SSF48008">
    <property type="entry name" value="GntR ligand-binding domain-like"/>
    <property type="match status" value="1"/>
</dbReference>
<evidence type="ECO:0000256" key="3">
    <source>
        <dbReference type="ARBA" id="ARBA00023163"/>
    </source>
</evidence>
<dbReference type="SMART" id="SM00345">
    <property type="entry name" value="HTH_GNTR"/>
    <property type="match status" value="1"/>
</dbReference>
<dbReference type="Pfam" id="PF00392">
    <property type="entry name" value="GntR"/>
    <property type="match status" value="1"/>
</dbReference>
<dbReference type="InterPro" id="IPR036388">
    <property type="entry name" value="WH-like_DNA-bd_sf"/>
</dbReference>
<evidence type="ECO:0000313" key="6">
    <source>
        <dbReference type="Proteomes" id="UP001306119"/>
    </source>
</evidence>
<dbReference type="Pfam" id="PF07729">
    <property type="entry name" value="FCD"/>
    <property type="match status" value="1"/>
</dbReference>
<protein>
    <submittedName>
        <fullName evidence="5">FCD domain-containing protein</fullName>
    </submittedName>
</protein>
<dbReference type="SUPFAM" id="SSF46785">
    <property type="entry name" value="Winged helix' DNA-binding domain"/>
    <property type="match status" value="1"/>
</dbReference>
<dbReference type="PANTHER" id="PTHR43537:SF5">
    <property type="entry name" value="UXU OPERON TRANSCRIPTIONAL REGULATOR"/>
    <property type="match status" value="1"/>
</dbReference>
<evidence type="ECO:0000256" key="1">
    <source>
        <dbReference type="ARBA" id="ARBA00023015"/>
    </source>
</evidence>
<dbReference type="Gene3D" id="1.10.10.10">
    <property type="entry name" value="Winged helix-like DNA-binding domain superfamily/Winged helix DNA-binding domain"/>
    <property type="match status" value="1"/>
</dbReference>
<evidence type="ECO:0000259" key="4">
    <source>
        <dbReference type="PROSITE" id="PS50949"/>
    </source>
</evidence>
<proteinExistence type="predicted"/>
<dbReference type="PROSITE" id="PS50949">
    <property type="entry name" value="HTH_GNTR"/>
    <property type="match status" value="1"/>
</dbReference>
<evidence type="ECO:0000313" key="5">
    <source>
        <dbReference type="EMBL" id="MEC6831082.1"/>
    </source>
</evidence>
<keyword evidence="1" id="KW-0805">Transcription regulation</keyword>
<dbReference type="InterPro" id="IPR011711">
    <property type="entry name" value="GntR_C"/>
</dbReference>
<feature type="domain" description="HTH gntR-type" evidence="4">
    <location>
        <begin position="15"/>
        <end position="83"/>
    </location>
</feature>
<dbReference type="InterPro" id="IPR008920">
    <property type="entry name" value="TF_FadR/GntR_C"/>
</dbReference>
<keyword evidence="6" id="KW-1185">Reference proteome</keyword>
<sequence length="262" mass="30240">MEISDNIIMMPFEPKRPYQELGLVLRQELTDGHYNVGDRLPPERDIAERLDVSRTVVREAIIMLELENLVEVKKGSGVYVINIPNQSPHHERIITDDAGPFEMLQARQLLESNIAEFAALQVTPGDIAQMRAALKLERQELAAQSEYCIGDEQFHISIAEATHNSVLVDMLKNSWERREQSPMWQKLHSRIIGHDYRQEWMEDHTRILAAMQRKDPVMAKSAMWQHLENVKQRLLELSDIDDPNFDGYLFNSNPVVLFGGEQ</sequence>
<reference evidence="5 6" key="1">
    <citation type="submission" date="2024-01" db="EMBL/GenBank/DDBJ databases">
        <title>Active colonisers of the gastrointestinal tract of Atlantic salmon farmed in a warm water region.</title>
        <authorList>
            <person name="Bowman J.P."/>
        </authorList>
    </citation>
    <scope>NUCLEOTIDE SEQUENCE [LARGE SCALE GENOMIC DNA]</scope>
    <source>
        <strain evidence="5 6">S3MW1</strain>
    </source>
</reference>
<keyword evidence="3" id="KW-0804">Transcription</keyword>
<gene>
    <name evidence="5" type="ORF">VXS06_04810</name>
</gene>
<dbReference type="Proteomes" id="UP001306119">
    <property type="component" value="Unassembled WGS sequence"/>
</dbReference>
<name>A0ABU6L3I7_9GAMM</name>
<evidence type="ECO:0000256" key="2">
    <source>
        <dbReference type="ARBA" id="ARBA00023125"/>
    </source>
</evidence>
<dbReference type="Gene3D" id="1.20.120.530">
    <property type="entry name" value="GntR ligand-binding domain-like"/>
    <property type="match status" value="1"/>
</dbReference>
<dbReference type="SMART" id="SM00895">
    <property type="entry name" value="FCD"/>
    <property type="match status" value="1"/>
</dbReference>
<dbReference type="InterPro" id="IPR036390">
    <property type="entry name" value="WH_DNA-bd_sf"/>
</dbReference>
<dbReference type="InterPro" id="IPR000524">
    <property type="entry name" value="Tscrpt_reg_HTH_GntR"/>
</dbReference>
<dbReference type="CDD" id="cd07377">
    <property type="entry name" value="WHTH_GntR"/>
    <property type="match status" value="1"/>
</dbReference>